<dbReference type="OrthoDB" id="444631at2759"/>
<gene>
    <name evidence="9" type="ORF">EJ04DRAFT_582063</name>
</gene>
<feature type="transmembrane region" description="Helical" evidence="7">
    <location>
        <begin position="239"/>
        <end position="261"/>
    </location>
</feature>
<accession>A0A9P4QKY3</accession>
<evidence type="ECO:0000313" key="9">
    <source>
        <dbReference type="EMBL" id="KAF2727388.1"/>
    </source>
</evidence>
<feature type="transmembrane region" description="Helical" evidence="7">
    <location>
        <begin position="166"/>
        <end position="192"/>
    </location>
</feature>
<evidence type="ECO:0000256" key="3">
    <source>
        <dbReference type="ARBA" id="ARBA00022989"/>
    </source>
</evidence>
<feature type="transmembrane region" description="Helical" evidence="7">
    <location>
        <begin position="45"/>
        <end position="66"/>
    </location>
</feature>
<evidence type="ECO:0000256" key="2">
    <source>
        <dbReference type="ARBA" id="ARBA00022692"/>
    </source>
</evidence>
<feature type="region of interest" description="Disordered" evidence="6">
    <location>
        <begin position="332"/>
        <end position="371"/>
    </location>
</feature>
<evidence type="ECO:0000256" key="5">
    <source>
        <dbReference type="ARBA" id="ARBA00038359"/>
    </source>
</evidence>
<sequence>MAFEVSHRGAQVIAWSHVMWVIALVFVILRLVVRAKVVHVVGREDVCIFFALLASIATCVFMHLQVSKGGLGTHMADISDDHLIEFSKYVYLSILFYNTSLCLTKFALIFLCIRVFGPSTWRFACYAVLTFVSVYTFWAIANSIVPCYPIERYWDKSVAGWCFPNAVLWFVNASLNIFTDLLVVVLPIPGIIRLQLPRKQKIGVSLVFALGFFVCIISIVRLYALQIGSYTKDPTYDNFAIAIWSVVEVNAAIVGACLPTLKPLITRVWPRLLSSGLSGPRSRPSYFPGTGPVTIGSQRGPNHFAADSESATEILADEGVVLSNMDRKITNIHTGRMDDEGSDRAGSRTQWRESSDEEERAGYVLSADRKP</sequence>
<organism evidence="9 10">
    <name type="scientific">Polyplosphaeria fusca</name>
    <dbReference type="NCBI Taxonomy" id="682080"/>
    <lineage>
        <taxon>Eukaryota</taxon>
        <taxon>Fungi</taxon>
        <taxon>Dikarya</taxon>
        <taxon>Ascomycota</taxon>
        <taxon>Pezizomycotina</taxon>
        <taxon>Dothideomycetes</taxon>
        <taxon>Pleosporomycetidae</taxon>
        <taxon>Pleosporales</taxon>
        <taxon>Tetraplosphaeriaceae</taxon>
        <taxon>Polyplosphaeria</taxon>
    </lineage>
</organism>
<feature type="transmembrane region" description="Helical" evidence="7">
    <location>
        <begin position="12"/>
        <end position="33"/>
    </location>
</feature>
<feature type="transmembrane region" description="Helical" evidence="7">
    <location>
        <begin position="123"/>
        <end position="146"/>
    </location>
</feature>
<dbReference type="InterPro" id="IPR049326">
    <property type="entry name" value="Rhodopsin_dom_fungi"/>
</dbReference>
<name>A0A9P4QKY3_9PLEO</name>
<evidence type="ECO:0000259" key="8">
    <source>
        <dbReference type="Pfam" id="PF20684"/>
    </source>
</evidence>
<feature type="compositionally biased region" description="Basic and acidic residues" evidence="6">
    <location>
        <begin position="332"/>
        <end position="354"/>
    </location>
</feature>
<proteinExistence type="inferred from homology"/>
<evidence type="ECO:0000256" key="4">
    <source>
        <dbReference type="ARBA" id="ARBA00023136"/>
    </source>
</evidence>
<dbReference type="EMBL" id="ML996335">
    <property type="protein sequence ID" value="KAF2727388.1"/>
    <property type="molecule type" value="Genomic_DNA"/>
</dbReference>
<dbReference type="InterPro" id="IPR052337">
    <property type="entry name" value="SAT4-like"/>
</dbReference>
<comment type="similarity">
    <text evidence="5">Belongs to the SAT4 family.</text>
</comment>
<feature type="domain" description="Rhodopsin" evidence="8">
    <location>
        <begin position="29"/>
        <end position="267"/>
    </location>
</feature>
<keyword evidence="10" id="KW-1185">Reference proteome</keyword>
<keyword evidence="2 7" id="KW-0812">Transmembrane</keyword>
<protein>
    <recommendedName>
        <fullName evidence="8">Rhodopsin domain-containing protein</fullName>
    </recommendedName>
</protein>
<comment type="caution">
    <text evidence="9">The sequence shown here is derived from an EMBL/GenBank/DDBJ whole genome shotgun (WGS) entry which is preliminary data.</text>
</comment>
<dbReference type="PANTHER" id="PTHR33048">
    <property type="entry name" value="PTH11-LIKE INTEGRAL MEMBRANE PROTEIN (AFU_ORTHOLOGUE AFUA_5G11245)"/>
    <property type="match status" value="1"/>
</dbReference>
<keyword evidence="4 7" id="KW-0472">Membrane</keyword>
<comment type="subcellular location">
    <subcellularLocation>
        <location evidence="1">Membrane</location>
        <topology evidence="1">Multi-pass membrane protein</topology>
    </subcellularLocation>
</comment>
<dbReference type="GO" id="GO:0016020">
    <property type="term" value="C:membrane"/>
    <property type="evidence" value="ECO:0007669"/>
    <property type="project" value="UniProtKB-SubCell"/>
</dbReference>
<reference evidence="9" key="1">
    <citation type="journal article" date="2020" name="Stud. Mycol.">
        <title>101 Dothideomycetes genomes: a test case for predicting lifestyles and emergence of pathogens.</title>
        <authorList>
            <person name="Haridas S."/>
            <person name="Albert R."/>
            <person name="Binder M."/>
            <person name="Bloem J."/>
            <person name="Labutti K."/>
            <person name="Salamov A."/>
            <person name="Andreopoulos B."/>
            <person name="Baker S."/>
            <person name="Barry K."/>
            <person name="Bills G."/>
            <person name="Bluhm B."/>
            <person name="Cannon C."/>
            <person name="Castanera R."/>
            <person name="Culley D."/>
            <person name="Daum C."/>
            <person name="Ezra D."/>
            <person name="Gonzalez J."/>
            <person name="Henrissat B."/>
            <person name="Kuo A."/>
            <person name="Liang C."/>
            <person name="Lipzen A."/>
            <person name="Lutzoni F."/>
            <person name="Magnuson J."/>
            <person name="Mondo S."/>
            <person name="Nolan M."/>
            <person name="Ohm R."/>
            <person name="Pangilinan J."/>
            <person name="Park H.-J."/>
            <person name="Ramirez L."/>
            <person name="Alfaro M."/>
            <person name="Sun H."/>
            <person name="Tritt A."/>
            <person name="Yoshinaga Y."/>
            <person name="Zwiers L.-H."/>
            <person name="Turgeon B."/>
            <person name="Goodwin S."/>
            <person name="Spatafora J."/>
            <person name="Crous P."/>
            <person name="Grigoriev I."/>
        </authorList>
    </citation>
    <scope>NUCLEOTIDE SEQUENCE</scope>
    <source>
        <strain evidence="9">CBS 125425</strain>
    </source>
</reference>
<dbReference type="PANTHER" id="PTHR33048:SF47">
    <property type="entry name" value="INTEGRAL MEMBRANE PROTEIN-RELATED"/>
    <property type="match status" value="1"/>
</dbReference>
<evidence type="ECO:0000256" key="6">
    <source>
        <dbReference type="SAM" id="MobiDB-lite"/>
    </source>
</evidence>
<keyword evidence="3 7" id="KW-1133">Transmembrane helix</keyword>
<dbReference type="Proteomes" id="UP000799444">
    <property type="component" value="Unassembled WGS sequence"/>
</dbReference>
<dbReference type="AlphaFoldDB" id="A0A9P4QKY3"/>
<evidence type="ECO:0000313" key="10">
    <source>
        <dbReference type="Proteomes" id="UP000799444"/>
    </source>
</evidence>
<evidence type="ECO:0000256" key="1">
    <source>
        <dbReference type="ARBA" id="ARBA00004141"/>
    </source>
</evidence>
<dbReference type="Pfam" id="PF20684">
    <property type="entry name" value="Fung_rhodopsin"/>
    <property type="match status" value="1"/>
</dbReference>
<feature type="transmembrane region" description="Helical" evidence="7">
    <location>
        <begin position="89"/>
        <end position="111"/>
    </location>
</feature>
<evidence type="ECO:0000256" key="7">
    <source>
        <dbReference type="SAM" id="Phobius"/>
    </source>
</evidence>
<feature type="transmembrane region" description="Helical" evidence="7">
    <location>
        <begin position="204"/>
        <end position="224"/>
    </location>
</feature>